<keyword evidence="3" id="KW-0378">Hydrolase</keyword>
<dbReference type="GO" id="GO:0006508">
    <property type="term" value="P:proteolysis"/>
    <property type="evidence" value="ECO:0007669"/>
    <property type="project" value="InterPro"/>
</dbReference>
<keyword evidence="1" id="KW-0808">Transferase</keyword>
<dbReference type="InterPro" id="IPR011969">
    <property type="entry name" value="Clan_AA_Asp_peptidase_C"/>
</dbReference>
<dbReference type="Gene3D" id="2.40.70.10">
    <property type="entry name" value="Acid Proteases"/>
    <property type="match status" value="1"/>
</dbReference>
<dbReference type="InterPro" id="IPR001969">
    <property type="entry name" value="Aspartic_peptidase_AS"/>
</dbReference>
<keyword evidence="5" id="KW-0812">Transmembrane</keyword>
<keyword evidence="5" id="KW-1133">Transmembrane helix</keyword>
<dbReference type="SUPFAM" id="SSF53098">
    <property type="entry name" value="Ribonuclease H-like"/>
    <property type="match status" value="1"/>
</dbReference>
<evidence type="ECO:0000256" key="2">
    <source>
        <dbReference type="ARBA" id="ARBA00022695"/>
    </source>
</evidence>
<evidence type="ECO:0000256" key="5">
    <source>
        <dbReference type="SAM" id="Phobius"/>
    </source>
</evidence>
<dbReference type="PROSITE" id="PS50175">
    <property type="entry name" value="ASP_PROT_RETROV"/>
    <property type="match status" value="1"/>
</dbReference>
<comment type="caution">
    <text evidence="7">The sequence shown here is derived from an EMBL/GenBank/DDBJ whole genome shotgun (WGS) entry which is preliminary data.</text>
</comment>
<dbReference type="Pfam" id="PF13975">
    <property type="entry name" value="gag-asp_proteas"/>
    <property type="match status" value="1"/>
</dbReference>
<dbReference type="Gene3D" id="3.30.420.10">
    <property type="entry name" value="Ribonuclease H-like superfamily/Ribonuclease H"/>
    <property type="match status" value="1"/>
</dbReference>
<dbReference type="GO" id="GO:0004190">
    <property type="term" value="F:aspartic-type endopeptidase activity"/>
    <property type="evidence" value="ECO:0007669"/>
    <property type="project" value="InterPro"/>
</dbReference>
<protein>
    <recommendedName>
        <fullName evidence="6">Peptidase A2 domain-containing protein</fullName>
    </recommendedName>
</protein>
<dbReference type="InterPro" id="IPR019288">
    <property type="entry name" value="3'-5'_exonuclease_PolB-like"/>
</dbReference>
<dbReference type="CDD" id="cd05483">
    <property type="entry name" value="retropepsin_like_bacteria"/>
    <property type="match status" value="1"/>
</dbReference>
<dbReference type="GO" id="GO:0003964">
    <property type="term" value="F:RNA-directed DNA polymerase activity"/>
    <property type="evidence" value="ECO:0007669"/>
    <property type="project" value="UniProtKB-KW"/>
</dbReference>
<dbReference type="Proteomes" id="UP000467840">
    <property type="component" value="Unassembled WGS sequence"/>
</dbReference>
<dbReference type="AlphaFoldDB" id="A0A6A6JZG7"/>
<feature type="domain" description="Peptidase A2" evidence="6">
    <location>
        <begin position="217"/>
        <end position="296"/>
    </location>
</feature>
<name>A0A6A6JZG7_HEVBR</name>
<accession>A0A6A6JZG7</accession>
<dbReference type="InterPro" id="IPR021109">
    <property type="entry name" value="Peptidase_aspartic_dom_sf"/>
</dbReference>
<dbReference type="InterPro" id="IPR036397">
    <property type="entry name" value="RNaseH_sf"/>
</dbReference>
<keyword evidence="8" id="KW-1185">Reference proteome</keyword>
<evidence type="ECO:0000256" key="1">
    <source>
        <dbReference type="ARBA" id="ARBA00022679"/>
    </source>
</evidence>
<dbReference type="Pfam" id="PF10108">
    <property type="entry name" value="DNA_pol_B_exo2"/>
    <property type="match status" value="1"/>
</dbReference>
<dbReference type="GO" id="GO:0003676">
    <property type="term" value="F:nucleic acid binding"/>
    <property type="evidence" value="ECO:0007669"/>
    <property type="project" value="InterPro"/>
</dbReference>
<dbReference type="InterPro" id="IPR012337">
    <property type="entry name" value="RNaseH-like_sf"/>
</dbReference>
<keyword evidence="5" id="KW-0472">Membrane</keyword>
<sequence length="314" mass="35361">MVHGIQAGYLYNSGDKWNNYFQRYSTDWHCDLLDYLSDFGTSARVKMHEVCSVLNFPGKIGIDGSEVMRMYDCGQLSEIRDYCESDVINTYLVYLRLMHHQGRMTSDGYNECIKDLLAYLQSSGNRHMLEFVAEWEKFAMMRGVFTMRFAKYIAFWVGLISVIAFLYDGVYKPPFGGFGSTAAAISDVPIIKDGGVAFRKSKDGHFYILAAINGENITFLVDTGATDVVLSEKDAQKIGAHMRPVQQSKTYHTANGAIKATYFQIPEIRIGTLVARNVGASISTSELRTSLLGMSFLKHFHFTMRNDELLLSPS</sequence>
<keyword evidence="4" id="KW-0695">RNA-directed DNA polymerase</keyword>
<evidence type="ECO:0000259" key="6">
    <source>
        <dbReference type="PROSITE" id="PS50175"/>
    </source>
</evidence>
<evidence type="ECO:0000256" key="3">
    <source>
        <dbReference type="ARBA" id="ARBA00022801"/>
    </source>
</evidence>
<evidence type="ECO:0000313" key="7">
    <source>
        <dbReference type="EMBL" id="KAF2281972.1"/>
    </source>
</evidence>
<dbReference type="EMBL" id="JAAGAX010000511">
    <property type="protein sequence ID" value="KAF2281972.1"/>
    <property type="molecule type" value="Genomic_DNA"/>
</dbReference>
<keyword evidence="2" id="KW-0548">Nucleotidyltransferase</keyword>
<evidence type="ECO:0000256" key="4">
    <source>
        <dbReference type="ARBA" id="ARBA00022918"/>
    </source>
</evidence>
<dbReference type="InterPro" id="IPR034122">
    <property type="entry name" value="Retropepsin-like_bacterial"/>
</dbReference>
<reference evidence="7 8" key="1">
    <citation type="journal article" date="2020" name="Mol. Plant">
        <title>The Chromosome-Based Rubber Tree Genome Provides New Insights into Spurge Genome Evolution and Rubber Biosynthesis.</title>
        <authorList>
            <person name="Liu J."/>
            <person name="Shi C."/>
            <person name="Shi C.C."/>
            <person name="Li W."/>
            <person name="Zhang Q.J."/>
            <person name="Zhang Y."/>
            <person name="Li K."/>
            <person name="Lu H.F."/>
            <person name="Shi C."/>
            <person name="Zhu S.T."/>
            <person name="Xiao Z.Y."/>
            <person name="Nan H."/>
            <person name="Yue Y."/>
            <person name="Zhu X.G."/>
            <person name="Wu Y."/>
            <person name="Hong X.N."/>
            <person name="Fan G.Y."/>
            <person name="Tong Y."/>
            <person name="Zhang D."/>
            <person name="Mao C.L."/>
            <person name="Liu Y.L."/>
            <person name="Hao S.J."/>
            <person name="Liu W.Q."/>
            <person name="Lv M.Q."/>
            <person name="Zhang H.B."/>
            <person name="Liu Y."/>
            <person name="Hu-Tang G.R."/>
            <person name="Wang J.P."/>
            <person name="Wang J.H."/>
            <person name="Sun Y.H."/>
            <person name="Ni S.B."/>
            <person name="Chen W.B."/>
            <person name="Zhang X.C."/>
            <person name="Jiao Y.N."/>
            <person name="Eichler E.E."/>
            <person name="Li G.H."/>
            <person name="Liu X."/>
            <person name="Gao L.Z."/>
        </authorList>
    </citation>
    <scope>NUCLEOTIDE SEQUENCE [LARGE SCALE GENOMIC DNA]</scope>
    <source>
        <strain evidence="8">cv. GT1</strain>
        <tissue evidence="7">Leaf</tissue>
    </source>
</reference>
<dbReference type="SUPFAM" id="SSF50630">
    <property type="entry name" value="Acid proteases"/>
    <property type="match status" value="1"/>
</dbReference>
<evidence type="ECO:0000313" key="8">
    <source>
        <dbReference type="Proteomes" id="UP000467840"/>
    </source>
</evidence>
<dbReference type="NCBIfam" id="TIGR02281">
    <property type="entry name" value="clan_AA_DTGA"/>
    <property type="match status" value="1"/>
</dbReference>
<proteinExistence type="predicted"/>
<dbReference type="InterPro" id="IPR001995">
    <property type="entry name" value="Peptidase_A2_cat"/>
</dbReference>
<feature type="transmembrane region" description="Helical" evidence="5">
    <location>
        <begin position="149"/>
        <end position="167"/>
    </location>
</feature>
<organism evidence="7 8">
    <name type="scientific">Hevea brasiliensis</name>
    <name type="common">Para rubber tree</name>
    <name type="synonym">Siphonia brasiliensis</name>
    <dbReference type="NCBI Taxonomy" id="3981"/>
    <lineage>
        <taxon>Eukaryota</taxon>
        <taxon>Viridiplantae</taxon>
        <taxon>Streptophyta</taxon>
        <taxon>Embryophyta</taxon>
        <taxon>Tracheophyta</taxon>
        <taxon>Spermatophyta</taxon>
        <taxon>Magnoliopsida</taxon>
        <taxon>eudicotyledons</taxon>
        <taxon>Gunneridae</taxon>
        <taxon>Pentapetalae</taxon>
        <taxon>rosids</taxon>
        <taxon>fabids</taxon>
        <taxon>Malpighiales</taxon>
        <taxon>Euphorbiaceae</taxon>
        <taxon>Crotonoideae</taxon>
        <taxon>Micrandreae</taxon>
        <taxon>Hevea</taxon>
    </lineage>
</organism>
<dbReference type="PROSITE" id="PS00141">
    <property type="entry name" value="ASP_PROTEASE"/>
    <property type="match status" value="1"/>
</dbReference>
<gene>
    <name evidence="7" type="ORF">GH714_042796</name>
</gene>